<reference evidence="2" key="1">
    <citation type="journal article" date="2014" name="Front. Microbiol.">
        <title>High frequency of phylogenetically diverse reductive dehalogenase-homologous genes in deep subseafloor sedimentary metagenomes.</title>
        <authorList>
            <person name="Kawai M."/>
            <person name="Futagami T."/>
            <person name="Toyoda A."/>
            <person name="Takaki Y."/>
            <person name="Nishi S."/>
            <person name="Hori S."/>
            <person name="Arai W."/>
            <person name="Tsubouchi T."/>
            <person name="Morono Y."/>
            <person name="Uchiyama I."/>
            <person name="Ito T."/>
            <person name="Fujiyama A."/>
            <person name="Inagaki F."/>
            <person name="Takami H."/>
        </authorList>
    </citation>
    <scope>NUCLEOTIDE SEQUENCE</scope>
    <source>
        <strain evidence="2">Expedition CK06-06</strain>
    </source>
</reference>
<feature type="region of interest" description="Disordered" evidence="1">
    <location>
        <begin position="95"/>
        <end position="123"/>
    </location>
</feature>
<feature type="non-terminal residue" evidence="2">
    <location>
        <position position="1"/>
    </location>
</feature>
<comment type="caution">
    <text evidence="2">The sequence shown here is derived from an EMBL/GenBank/DDBJ whole genome shotgun (WGS) entry which is preliminary data.</text>
</comment>
<organism evidence="2">
    <name type="scientific">marine sediment metagenome</name>
    <dbReference type="NCBI Taxonomy" id="412755"/>
    <lineage>
        <taxon>unclassified sequences</taxon>
        <taxon>metagenomes</taxon>
        <taxon>ecological metagenomes</taxon>
    </lineage>
</organism>
<sequence length="123" mass="13786">NNQVVEEWLIRDQAAITLQLGIEPEAHGRALGTKNPGAYAIGNEAMRQRWAGPNGLSVIGDQVVANRIMQTYDAVWNEKKLQVMMERYDRSVRLEGPSGQLSYGRAHTNRELTQRHSLPKCGT</sequence>
<evidence type="ECO:0000313" key="2">
    <source>
        <dbReference type="EMBL" id="GAH09355.1"/>
    </source>
</evidence>
<protein>
    <submittedName>
        <fullName evidence="2">Uncharacterized protein</fullName>
    </submittedName>
</protein>
<gene>
    <name evidence="2" type="ORF">S01H4_64321</name>
</gene>
<proteinExistence type="predicted"/>
<accession>X1DM48</accession>
<evidence type="ECO:0000256" key="1">
    <source>
        <dbReference type="SAM" id="MobiDB-lite"/>
    </source>
</evidence>
<dbReference type="EMBL" id="BART01038964">
    <property type="protein sequence ID" value="GAH09355.1"/>
    <property type="molecule type" value="Genomic_DNA"/>
</dbReference>
<dbReference type="AlphaFoldDB" id="X1DM48"/>
<name>X1DM48_9ZZZZ</name>